<dbReference type="GO" id="GO:0004553">
    <property type="term" value="F:hydrolase activity, hydrolyzing O-glycosyl compounds"/>
    <property type="evidence" value="ECO:0007669"/>
    <property type="project" value="InterPro"/>
</dbReference>
<dbReference type="InterPro" id="IPR043504">
    <property type="entry name" value="Peptidase_S1_PA_chymotrypsin"/>
</dbReference>
<dbReference type="InterPro" id="IPR009003">
    <property type="entry name" value="Peptidase_S1_PA"/>
</dbReference>
<dbReference type="RefSeq" id="WP_074963114.1">
    <property type="nucleotide sequence ID" value="NZ_FOKQ01000044.1"/>
</dbReference>
<dbReference type="GO" id="GO:0000272">
    <property type="term" value="P:polysaccharide catabolic process"/>
    <property type="evidence" value="ECO:0007669"/>
    <property type="project" value="InterPro"/>
</dbReference>
<feature type="chain" id="PRO_5010005922" description="Serine protease" evidence="6">
    <location>
        <begin position="26"/>
        <end position="367"/>
    </location>
</feature>
<evidence type="ECO:0000256" key="5">
    <source>
        <dbReference type="ARBA" id="ARBA00022825"/>
    </source>
</evidence>
<dbReference type="PRINTS" id="PR00839">
    <property type="entry name" value="V8PROTEASE"/>
</dbReference>
<organism evidence="7 8">
    <name type="scientific">Ruminococcus albus</name>
    <dbReference type="NCBI Taxonomy" id="1264"/>
    <lineage>
        <taxon>Bacteria</taxon>
        <taxon>Bacillati</taxon>
        <taxon>Bacillota</taxon>
        <taxon>Clostridia</taxon>
        <taxon>Eubacteriales</taxon>
        <taxon>Oscillospiraceae</taxon>
        <taxon>Ruminococcus</taxon>
    </lineage>
</organism>
<name>A0A1I1Q9B2_RUMAL</name>
<dbReference type="GO" id="GO:0008236">
    <property type="term" value="F:serine-type peptidase activity"/>
    <property type="evidence" value="ECO:0007669"/>
    <property type="project" value="UniProtKB-KW"/>
</dbReference>
<dbReference type="SUPFAM" id="SSF50494">
    <property type="entry name" value="Trypsin-like serine proteases"/>
    <property type="match status" value="1"/>
</dbReference>
<dbReference type="Proteomes" id="UP000182192">
    <property type="component" value="Unassembled WGS sequence"/>
</dbReference>
<feature type="signal peptide" evidence="6">
    <location>
        <begin position="1"/>
        <end position="25"/>
    </location>
</feature>
<dbReference type="EMBL" id="FOKQ01000044">
    <property type="protein sequence ID" value="SFD18649.1"/>
    <property type="molecule type" value="Genomic_DNA"/>
</dbReference>
<evidence type="ECO:0000256" key="3">
    <source>
        <dbReference type="ARBA" id="ARBA00022729"/>
    </source>
</evidence>
<accession>A0A1I1Q9B2</accession>
<evidence type="ECO:0000313" key="7">
    <source>
        <dbReference type="EMBL" id="SFD18649.1"/>
    </source>
</evidence>
<dbReference type="InterPro" id="IPR036439">
    <property type="entry name" value="Dockerin_dom_sf"/>
</dbReference>
<gene>
    <name evidence="7" type="ORF">SAMN02910406_03333</name>
</gene>
<dbReference type="SUPFAM" id="SSF63446">
    <property type="entry name" value="Type I dockerin domain"/>
    <property type="match status" value="1"/>
</dbReference>
<dbReference type="Pfam" id="PF13365">
    <property type="entry name" value="Trypsin_2"/>
    <property type="match status" value="1"/>
</dbReference>
<protein>
    <recommendedName>
        <fullName evidence="6">Serine protease</fullName>
        <ecNumber evidence="6">3.4.21.-</ecNumber>
    </recommendedName>
</protein>
<reference evidence="7 8" key="1">
    <citation type="submission" date="2016-10" db="EMBL/GenBank/DDBJ databases">
        <authorList>
            <person name="de Groot N.N."/>
        </authorList>
    </citation>
    <scope>NUCLEOTIDE SEQUENCE [LARGE SCALE GENOMIC DNA]</scope>
    <source>
        <strain evidence="7 8">AR67</strain>
    </source>
</reference>
<keyword evidence="5 6" id="KW-0720">Serine protease</keyword>
<evidence type="ECO:0000313" key="8">
    <source>
        <dbReference type="Proteomes" id="UP000182192"/>
    </source>
</evidence>
<dbReference type="OrthoDB" id="1855925at2"/>
<evidence type="ECO:0000256" key="1">
    <source>
        <dbReference type="ARBA" id="ARBA00008764"/>
    </source>
</evidence>
<dbReference type="Gene3D" id="2.40.10.10">
    <property type="entry name" value="Trypsin-like serine proteases"/>
    <property type="match status" value="2"/>
</dbReference>
<dbReference type="EC" id="3.4.21.-" evidence="6"/>
<evidence type="ECO:0000256" key="2">
    <source>
        <dbReference type="ARBA" id="ARBA00022670"/>
    </source>
</evidence>
<dbReference type="GO" id="GO:0006508">
    <property type="term" value="P:proteolysis"/>
    <property type="evidence" value="ECO:0007669"/>
    <property type="project" value="UniProtKB-KW"/>
</dbReference>
<sequence length="367" mass="40806">MKTSKFFSVALAAIMSFSSLLCVYAEDPSSEEIDESLTRYNPCDVNHDGNVNITDSIIVAIYLNGIRSYTNYNRLDANQSMTVDSSDLLCISSKVKGQTYSSGFYSRDSWSTIPYSFVSGFNPDTYASYPYGRTYIKHNYATNSDSYYTLYPQQYTLSSIEENPDRAVIGTDDRYIAFGSENTGIVYLSYGAVGFIVDEHTIATAAHCVYNIDNETWYLYGGINGGNIKTYDSMGNLTSTTLTPVEAHIMEDYYNYYDISGYHYRPASMDYALITVEEDLSNYQFFDLGTSYNVSAYNYSNVPVYVTGTPGTVNGHGNINHKLYSSEGHLEFTDGTDLRYNVDTSGGQSGAPVYTITRNTANGGLLI</sequence>
<proteinExistence type="inferred from homology"/>
<dbReference type="Gene3D" id="1.10.1330.10">
    <property type="entry name" value="Dockerin domain"/>
    <property type="match status" value="1"/>
</dbReference>
<dbReference type="InterPro" id="IPR008256">
    <property type="entry name" value="Peptidase_S1B"/>
</dbReference>
<keyword evidence="2 6" id="KW-0645">Protease</keyword>
<comment type="similarity">
    <text evidence="1 6">Belongs to the peptidase S1B family.</text>
</comment>
<keyword evidence="3 6" id="KW-0732">Signal</keyword>
<dbReference type="Pfam" id="PF00404">
    <property type="entry name" value="Dockerin_1"/>
    <property type="match status" value="1"/>
</dbReference>
<keyword evidence="4 6" id="KW-0378">Hydrolase</keyword>
<evidence type="ECO:0000256" key="6">
    <source>
        <dbReference type="RuleBase" id="RU004296"/>
    </source>
</evidence>
<dbReference type="InterPro" id="IPR002105">
    <property type="entry name" value="Dockerin_1_rpt"/>
</dbReference>
<dbReference type="AlphaFoldDB" id="A0A1I1Q9B2"/>
<evidence type="ECO:0000256" key="4">
    <source>
        <dbReference type="ARBA" id="ARBA00022801"/>
    </source>
</evidence>